<proteinExistence type="predicted"/>
<evidence type="ECO:0000256" key="3">
    <source>
        <dbReference type="ARBA" id="ARBA00023163"/>
    </source>
</evidence>
<dbReference type="InterPro" id="IPR002577">
    <property type="entry name" value="HTH_HxlR"/>
</dbReference>
<dbReference type="SUPFAM" id="SSF46785">
    <property type="entry name" value="Winged helix' DNA-binding domain"/>
    <property type="match status" value="1"/>
</dbReference>
<keyword evidence="3" id="KW-0804">Transcription</keyword>
<dbReference type="EMBL" id="BAAAGE010000001">
    <property type="protein sequence ID" value="GAA0713556.1"/>
    <property type="molecule type" value="Genomic_DNA"/>
</dbReference>
<dbReference type="PROSITE" id="PS51118">
    <property type="entry name" value="HTH_HXLR"/>
    <property type="match status" value="1"/>
</dbReference>
<reference evidence="5 6" key="1">
    <citation type="journal article" date="2019" name="Int. J. Syst. Evol. Microbiol.">
        <title>The Global Catalogue of Microorganisms (GCM) 10K type strain sequencing project: providing services to taxonomists for standard genome sequencing and annotation.</title>
        <authorList>
            <consortium name="The Broad Institute Genomics Platform"/>
            <consortium name="The Broad Institute Genome Sequencing Center for Infectious Disease"/>
            <person name="Wu L."/>
            <person name="Ma J."/>
        </authorList>
    </citation>
    <scope>NUCLEOTIDE SEQUENCE [LARGE SCALE GENOMIC DNA]</scope>
    <source>
        <strain evidence="5 6">JCM 15974</strain>
    </source>
</reference>
<evidence type="ECO:0000256" key="2">
    <source>
        <dbReference type="ARBA" id="ARBA00023125"/>
    </source>
</evidence>
<dbReference type="InterPro" id="IPR036390">
    <property type="entry name" value="WH_DNA-bd_sf"/>
</dbReference>
<evidence type="ECO:0000313" key="6">
    <source>
        <dbReference type="Proteomes" id="UP001501758"/>
    </source>
</evidence>
<dbReference type="InterPro" id="IPR036388">
    <property type="entry name" value="WH-like_DNA-bd_sf"/>
</dbReference>
<dbReference type="Gene3D" id="1.10.10.10">
    <property type="entry name" value="Winged helix-like DNA-binding domain superfamily/Winged helix DNA-binding domain"/>
    <property type="match status" value="1"/>
</dbReference>
<comment type="caution">
    <text evidence="5">The sequence shown here is derived from an EMBL/GenBank/DDBJ whole genome shotgun (WGS) entry which is preliminary data.</text>
</comment>
<name>A0ABN1IHC3_9FLAO</name>
<dbReference type="Pfam" id="PF01638">
    <property type="entry name" value="HxlR"/>
    <property type="match status" value="1"/>
</dbReference>
<dbReference type="Proteomes" id="UP001501758">
    <property type="component" value="Unassembled WGS sequence"/>
</dbReference>
<organism evidence="5 6">
    <name type="scientific">Aquimarina litoralis</name>
    <dbReference type="NCBI Taxonomy" id="584605"/>
    <lineage>
        <taxon>Bacteria</taxon>
        <taxon>Pseudomonadati</taxon>
        <taxon>Bacteroidota</taxon>
        <taxon>Flavobacteriia</taxon>
        <taxon>Flavobacteriales</taxon>
        <taxon>Flavobacteriaceae</taxon>
        <taxon>Aquimarina</taxon>
    </lineage>
</organism>
<evidence type="ECO:0000259" key="4">
    <source>
        <dbReference type="PROSITE" id="PS51118"/>
    </source>
</evidence>
<feature type="domain" description="HTH hxlR-type" evidence="4">
    <location>
        <begin position="15"/>
        <end position="114"/>
    </location>
</feature>
<keyword evidence="2" id="KW-0238">DNA-binding</keyword>
<sequence>MSFLSEKECEGPIKCPVMTTLSVIGGKWKPGILWELQNNEILRFGQLKKRLGTITQKMLTQQLRELETDGIIIRKIYPEVPPRVEYRLSDYGKSLSPVLNEMANWGTGHLQTITSK</sequence>
<evidence type="ECO:0000313" key="5">
    <source>
        <dbReference type="EMBL" id="GAA0713556.1"/>
    </source>
</evidence>
<protein>
    <submittedName>
        <fullName evidence="5">Helix-turn-helix domain-containing protein</fullName>
    </submittedName>
</protein>
<gene>
    <name evidence="5" type="ORF">GCM10009430_05480</name>
</gene>
<keyword evidence="6" id="KW-1185">Reference proteome</keyword>
<dbReference type="PANTHER" id="PTHR33204">
    <property type="entry name" value="TRANSCRIPTIONAL REGULATOR, MARR FAMILY"/>
    <property type="match status" value="1"/>
</dbReference>
<dbReference type="PANTHER" id="PTHR33204:SF29">
    <property type="entry name" value="TRANSCRIPTIONAL REGULATOR"/>
    <property type="match status" value="1"/>
</dbReference>
<accession>A0ABN1IHC3</accession>
<evidence type="ECO:0000256" key="1">
    <source>
        <dbReference type="ARBA" id="ARBA00023015"/>
    </source>
</evidence>
<keyword evidence="1" id="KW-0805">Transcription regulation</keyword>
<dbReference type="RefSeq" id="WP_343910266.1">
    <property type="nucleotide sequence ID" value="NZ_BAAAGE010000001.1"/>
</dbReference>